<dbReference type="InParanoid" id="A0A1Y2MAS2"/>
<feature type="domain" description="FAD-binding FR-type" evidence="11">
    <location>
        <begin position="338"/>
        <end position="461"/>
    </location>
</feature>
<keyword evidence="4 10" id="KW-0812">Transmembrane</keyword>
<dbReference type="GO" id="GO:0000293">
    <property type="term" value="F:ferric-chelate reductase activity"/>
    <property type="evidence" value="ECO:0007669"/>
    <property type="project" value="UniProtKB-ARBA"/>
</dbReference>
<dbReference type="SFLD" id="SFLDG01168">
    <property type="entry name" value="Ferric_reductase_subgroup_(FRE"/>
    <property type="match status" value="1"/>
</dbReference>
<evidence type="ECO:0000256" key="7">
    <source>
        <dbReference type="ARBA" id="ARBA00023002"/>
    </source>
</evidence>
<dbReference type="EMBL" id="KZ107839">
    <property type="protein sequence ID" value="OSS53200.1"/>
    <property type="molecule type" value="Genomic_DNA"/>
</dbReference>
<dbReference type="SUPFAM" id="SSF52343">
    <property type="entry name" value="Ferredoxin reductase-like, C-terminal NADP-linked domain"/>
    <property type="match status" value="1"/>
</dbReference>
<evidence type="ECO:0000259" key="11">
    <source>
        <dbReference type="PROSITE" id="PS51384"/>
    </source>
</evidence>
<keyword evidence="6 10" id="KW-1133">Transmembrane helix</keyword>
<keyword evidence="13" id="KW-1185">Reference proteome</keyword>
<dbReference type="InterPro" id="IPR013130">
    <property type="entry name" value="Fe3_Rdtase_TM_dom"/>
</dbReference>
<dbReference type="PANTHER" id="PTHR32361">
    <property type="entry name" value="FERRIC/CUPRIC REDUCTASE TRANSMEMBRANE COMPONENT"/>
    <property type="match status" value="1"/>
</dbReference>
<gene>
    <name evidence="12" type="ORF">B5807_02941</name>
</gene>
<dbReference type="InterPro" id="IPR013121">
    <property type="entry name" value="Fe_red_NAD-bd_6"/>
</dbReference>
<dbReference type="GO" id="GO:0006879">
    <property type="term" value="P:intracellular iron ion homeostasis"/>
    <property type="evidence" value="ECO:0007669"/>
    <property type="project" value="TreeGrafter"/>
</dbReference>
<evidence type="ECO:0000256" key="3">
    <source>
        <dbReference type="ARBA" id="ARBA00022448"/>
    </source>
</evidence>
<sequence>MLPRGDATKSSALQAPDVNNVLANASSSNNDPFKYSHGLTGVDQPANYLFVNILITTILVPVIVTFLYRLLVYLRNDRRRVSVINSCRSQNFWRRDRFWIVGIVKRHFLYAPLFGSRHSRELRLASRINLGTLPARPQLLVIILYTASNIAYCLAIPEQLPAQRVAELRGRCGALAAFNLIFTILFALRNNPFIRLIGISYDTFNLFHRWAARLVILESIGHVAAFMYNTYQVTYQGQDGWSSIAWVIEHSVSYRWGLAAFIALVFILLQSVGPLRHAFYNTFLNLHRIGILVTVLGVYFHLAKHALPQLPWVYLFISLLALEPTMRFGRTVYYNFSCRRQEWTSVTIEALPGEASRMEITIPQQWKGRPGCHTYVYLPRLAPLSVHPFSVAWYTNPEDARPDYEEIPLSLDDHEVQKDPTTISCIVRARTGMTRALYDRASKTKTGRITLWGAIEGFHGANYSLDSYGTILLFAAGAGITHQIPFVQHLLAGYNHDTTATRRVLLVWCIPDIQCVDWIQPWLEELTTIPNFSDVVQLRLHVSRPTSKPAKALPLQNMADIIFQRCKPQEIVDEQIMAQIGAMAVTVCGPGGFNDSVRAAVRRRVGLRSIDFFEEAFSS</sequence>
<dbReference type="InterPro" id="IPR013112">
    <property type="entry name" value="FAD-bd_8"/>
</dbReference>
<feature type="transmembrane region" description="Helical" evidence="10">
    <location>
        <begin position="48"/>
        <end position="71"/>
    </location>
</feature>
<organism evidence="12 13">
    <name type="scientific">Epicoccum nigrum</name>
    <name type="common">Soil fungus</name>
    <name type="synonym">Epicoccum purpurascens</name>
    <dbReference type="NCBI Taxonomy" id="105696"/>
    <lineage>
        <taxon>Eukaryota</taxon>
        <taxon>Fungi</taxon>
        <taxon>Dikarya</taxon>
        <taxon>Ascomycota</taxon>
        <taxon>Pezizomycotina</taxon>
        <taxon>Dothideomycetes</taxon>
        <taxon>Pleosporomycetidae</taxon>
        <taxon>Pleosporales</taxon>
        <taxon>Pleosporineae</taxon>
        <taxon>Didymellaceae</taxon>
        <taxon>Epicoccum</taxon>
    </lineage>
</organism>
<dbReference type="SFLD" id="SFLDS00052">
    <property type="entry name" value="Ferric_Reductase_Domain"/>
    <property type="match status" value="1"/>
</dbReference>
<feature type="transmembrane region" description="Helical" evidence="10">
    <location>
        <begin position="312"/>
        <end position="329"/>
    </location>
</feature>
<keyword evidence="3" id="KW-0813">Transport</keyword>
<keyword evidence="8" id="KW-0406">Ion transport</keyword>
<dbReference type="CDD" id="cd06186">
    <property type="entry name" value="NOX_Duox_like_FAD_NADP"/>
    <property type="match status" value="1"/>
</dbReference>
<dbReference type="InterPro" id="IPR017927">
    <property type="entry name" value="FAD-bd_FR_type"/>
</dbReference>
<evidence type="ECO:0000256" key="1">
    <source>
        <dbReference type="ARBA" id="ARBA00004141"/>
    </source>
</evidence>
<dbReference type="Pfam" id="PF08022">
    <property type="entry name" value="FAD_binding_8"/>
    <property type="match status" value="1"/>
</dbReference>
<dbReference type="InterPro" id="IPR039261">
    <property type="entry name" value="FNR_nucleotide-bd"/>
</dbReference>
<proteinExistence type="inferred from homology"/>
<keyword evidence="7" id="KW-0560">Oxidoreductase</keyword>
<accession>A0A1Y2MAS2</accession>
<evidence type="ECO:0000313" key="12">
    <source>
        <dbReference type="EMBL" id="OSS53200.1"/>
    </source>
</evidence>
<comment type="subcellular location">
    <subcellularLocation>
        <location evidence="1">Membrane</location>
        <topology evidence="1">Multi-pass membrane protein</topology>
    </subcellularLocation>
</comment>
<dbReference type="PROSITE" id="PS51384">
    <property type="entry name" value="FAD_FR"/>
    <property type="match status" value="1"/>
</dbReference>
<dbReference type="GO" id="GO:0006826">
    <property type="term" value="P:iron ion transport"/>
    <property type="evidence" value="ECO:0007669"/>
    <property type="project" value="TreeGrafter"/>
</dbReference>
<reference evidence="12 13" key="1">
    <citation type="journal article" date="2017" name="Genome Announc.">
        <title>Genome sequence of the saprophytic ascomycete Epicoccum nigrum ICMP 19927 strain isolated from New Zealand.</title>
        <authorList>
            <person name="Fokin M."/>
            <person name="Fleetwood D."/>
            <person name="Weir B.S."/>
            <person name="Villas-Boas S.G."/>
        </authorList>
    </citation>
    <scope>NUCLEOTIDE SEQUENCE [LARGE SCALE GENOMIC DNA]</scope>
    <source>
        <strain evidence="12 13">ICMP 19927</strain>
    </source>
</reference>
<dbReference type="PANTHER" id="PTHR32361:SF12">
    <property type="entry name" value="PUTATIVE (AFU_ORTHOLOGUE AFUA_1G14340)-RELATED"/>
    <property type="match status" value="1"/>
</dbReference>
<feature type="transmembrane region" description="Helical" evidence="10">
    <location>
        <begin position="278"/>
        <end position="300"/>
    </location>
</feature>
<evidence type="ECO:0000256" key="4">
    <source>
        <dbReference type="ARBA" id="ARBA00022692"/>
    </source>
</evidence>
<dbReference type="AlphaFoldDB" id="A0A1Y2MAS2"/>
<evidence type="ECO:0000313" key="13">
    <source>
        <dbReference type="Proteomes" id="UP000193240"/>
    </source>
</evidence>
<dbReference type="Pfam" id="PF01794">
    <property type="entry name" value="Ferric_reduct"/>
    <property type="match status" value="1"/>
</dbReference>
<dbReference type="Proteomes" id="UP000193240">
    <property type="component" value="Unassembled WGS sequence"/>
</dbReference>
<dbReference type="Gene3D" id="3.40.50.80">
    <property type="entry name" value="Nucleotide-binding domain of ferredoxin-NADP reductase (FNR) module"/>
    <property type="match status" value="1"/>
</dbReference>
<dbReference type="InterPro" id="IPR051410">
    <property type="entry name" value="Ferric/Cupric_Reductase"/>
</dbReference>
<dbReference type="Pfam" id="PF08030">
    <property type="entry name" value="NAD_binding_6"/>
    <property type="match status" value="1"/>
</dbReference>
<protein>
    <recommendedName>
        <fullName evidence="11">FAD-binding FR-type domain-containing protein</fullName>
    </recommendedName>
</protein>
<comment type="similarity">
    <text evidence="2">Belongs to the ferric reductase (FRE) family.</text>
</comment>
<evidence type="ECO:0000256" key="5">
    <source>
        <dbReference type="ARBA" id="ARBA00022982"/>
    </source>
</evidence>
<evidence type="ECO:0000256" key="6">
    <source>
        <dbReference type="ARBA" id="ARBA00022989"/>
    </source>
</evidence>
<dbReference type="GO" id="GO:0005886">
    <property type="term" value="C:plasma membrane"/>
    <property type="evidence" value="ECO:0007669"/>
    <property type="project" value="TreeGrafter"/>
</dbReference>
<evidence type="ECO:0000256" key="2">
    <source>
        <dbReference type="ARBA" id="ARBA00006278"/>
    </source>
</evidence>
<dbReference type="STRING" id="105696.A0A1Y2MAS2"/>
<feature type="transmembrane region" description="Helical" evidence="10">
    <location>
        <begin position="168"/>
        <end position="188"/>
    </location>
</feature>
<keyword evidence="9 10" id="KW-0472">Membrane</keyword>
<name>A0A1Y2MAS2_EPING</name>
<evidence type="ECO:0000256" key="8">
    <source>
        <dbReference type="ARBA" id="ARBA00023065"/>
    </source>
</evidence>
<evidence type="ECO:0000256" key="9">
    <source>
        <dbReference type="ARBA" id="ARBA00023136"/>
    </source>
</evidence>
<dbReference type="OMA" id="HAYLRYI"/>
<dbReference type="GO" id="GO:0015677">
    <property type="term" value="P:copper ion import"/>
    <property type="evidence" value="ECO:0007669"/>
    <property type="project" value="TreeGrafter"/>
</dbReference>
<evidence type="ECO:0000256" key="10">
    <source>
        <dbReference type="SAM" id="Phobius"/>
    </source>
</evidence>
<feature type="transmembrane region" description="Helical" evidence="10">
    <location>
        <begin position="210"/>
        <end position="231"/>
    </location>
</feature>
<feature type="transmembrane region" description="Helical" evidence="10">
    <location>
        <begin position="252"/>
        <end position="272"/>
    </location>
</feature>
<keyword evidence="5" id="KW-0249">Electron transport</keyword>